<dbReference type="Proteomes" id="UP001237207">
    <property type="component" value="Unassembled WGS sequence"/>
</dbReference>
<dbReference type="AlphaFoldDB" id="A0AAJ1WIX1"/>
<keyword evidence="15" id="KW-0472">Membrane</keyword>
<protein>
    <recommendedName>
        <fullName evidence="14">ATP-dependent helicase/deoxyribonuclease subunit B</fullName>
        <ecNumber evidence="14">3.1.-.-</ecNumber>
    </recommendedName>
    <alternativeName>
        <fullName evidence="14">ATP-dependent helicase/nuclease subunit AddB</fullName>
    </alternativeName>
</protein>
<sequence>MKKARSVKEHRENPAILGSFSISSLLGLGSIFNLYYNELRRKFMRENIGGDFVTVRFILGRSGKGKTQKMMDEIKQKLIEQPNGKPIIYLVPDQMTFQSEYDLVNTPNLGGMIRAQVYSLTRLAWKVLQETGGMSRYHISTVGLNMLIQKIIEDKKDELHIFTKASDKTGFIQHVERVLTEFKRYCIQPEDVLAQYQQMSEEGDSRALTDKLHDLHILFDDFEKGLFGKYVDSEDYFQLLAQSIGKSKYLQGAEIYIDGFHSFTPQEYLVIGELMKSASSVSVALTLDQPEIHHQADEIHLFRMTRETYATLFDLARQADRSVKNIVLEENSRFINQDLDHLEKYFESRPSHVKEDCSYISILQAANRRAEMEGVAREIRYLVREGNYRYKDIAVLVRNSHEYQKLIESIFYDYDIPFFIDQKRTMLNHPFIELIRSTLEIINSYWRYEPVFRAVKTDLLFPIDRNSQQLREQMDRLENYVLAYGIKGEQWIRKERWKYRRYRGLEMVNVPQTDEERTIENEMNELRLFITAPILRFARRLKKAKLGREFSEALYIYIEELDIPTKLERLSMEAEERGNLLASREHSQAWNAVMDLLDQFVEILGDEEVTLKKFTTILDAGFESMRFSVVPPAIDQVIVANLETSRLSNVGVAFVIGMNDGVLPAKLSEEGILADEDREILTGYGMVIAPSSKTRLLDEEFIAYKALTTPSKRLFVSYPIANEEGKALLPSPYLKRLKEMFPSLTETLLINEPSDLNEEGQFRYVCDPTSALSFLTTQLQLKKRDYPMYDFWFDVYNYFAQHPLRKNKAKRVLSSLFYQNKAKQLDEDVSRDLYGSDILASVSRMEQFHSCPFSHFARHGLKLKDREIFRLEAPDIGELFHGALKWISDEIIHRKLNWTDLTKKQCVQLAKEAVLHLAPKLQHQILLSSNRHFYIKQKLEQVIGRASYILSEHAKVSGFVPIGLELGFGPKAELPPFTFTLKNGTKMELMGRIDRVDKAEYHDEVYLRVIDYKSSKKDLDLTEMYFGLALQMITYLDIVLTHSPQFVGGKALPAGVLYFHVHNPMIDSKKILTSEQIEEELFKSFKMKGLVLGETDIVQLMDSTLDTGSSNIISAGLKKDGSITAKSKVATKDDFTFMRSHVRKMYEQSGNDIISGMVDISPYKYKKRTPCQFCSFKPVCQFDQSIEDNQYRLIVPADRAEIFEKLRKEESKHHGETPHS</sequence>
<dbReference type="GO" id="GO:0051539">
    <property type="term" value="F:4 iron, 4 sulfur cluster binding"/>
    <property type="evidence" value="ECO:0007669"/>
    <property type="project" value="UniProtKB-KW"/>
</dbReference>
<dbReference type="EMBL" id="JAUSUC010000010">
    <property type="protein sequence ID" value="MDQ0214783.1"/>
    <property type="molecule type" value="Genomic_DNA"/>
</dbReference>
<evidence type="ECO:0000256" key="14">
    <source>
        <dbReference type="HAMAP-Rule" id="MF_01452"/>
    </source>
</evidence>
<keyword evidence="18" id="KW-1185">Reference proteome</keyword>
<evidence type="ECO:0000256" key="8">
    <source>
        <dbReference type="ARBA" id="ARBA00022839"/>
    </source>
</evidence>
<evidence type="ECO:0000256" key="2">
    <source>
        <dbReference type="ARBA" id="ARBA00022722"/>
    </source>
</evidence>
<dbReference type="PROSITE" id="PS51217">
    <property type="entry name" value="UVRD_HELICASE_CTER"/>
    <property type="match status" value="1"/>
</dbReference>
<feature type="binding site" evidence="14">
    <location>
        <position position="1171"/>
    </location>
    <ligand>
        <name>[4Fe-4S] cluster</name>
        <dbReference type="ChEBI" id="CHEBI:49883"/>
    </ligand>
</feature>
<dbReference type="GO" id="GO:0003690">
    <property type="term" value="F:double-stranded DNA binding"/>
    <property type="evidence" value="ECO:0007669"/>
    <property type="project" value="UniProtKB-UniRule"/>
</dbReference>
<name>A0AAJ1WIX1_9BACI</name>
<comment type="subunit">
    <text evidence="14">Heterodimer of AddA and AddB.</text>
</comment>
<evidence type="ECO:0000256" key="3">
    <source>
        <dbReference type="ARBA" id="ARBA00022723"/>
    </source>
</evidence>
<dbReference type="GO" id="GO:0004386">
    <property type="term" value="F:helicase activity"/>
    <property type="evidence" value="ECO:0007669"/>
    <property type="project" value="UniProtKB-KW"/>
</dbReference>
<keyword evidence="11 14" id="KW-0411">Iron-sulfur</keyword>
<dbReference type="InterPro" id="IPR038726">
    <property type="entry name" value="PDDEXK_AddAB-type"/>
</dbReference>
<keyword evidence="15" id="KW-1133">Transmembrane helix</keyword>
<dbReference type="InterPro" id="IPR014017">
    <property type="entry name" value="DNA_helicase_UvrD-like_C"/>
</dbReference>
<feature type="domain" description="UvrD-like helicase C-terminal" evidence="16">
    <location>
        <begin position="329"/>
        <end position="647"/>
    </location>
</feature>
<keyword evidence="10 14" id="KW-0408">Iron</keyword>
<evidence type="ECO:0000256" key="7">
    <source>
        <dbReference type="ARBA" id="ARBA00022806"/>
    </source>
</evidence>
<dbReference type="EC" id="3.1.-.-" evidence="14"/>
<evidence type="ECO:0000256" key="13">
    <source>
        <dbReference type="ARBA" id="ARBA00023204"/>
    </source>
</evidence>
<evidence type="ECO:0000313" key="18">
    <source>
        <dbReference type="Proteomes" id="UP001237207"/>
    </source>
</evidence>
<feature type="binding site" evidence="14">
    <location>
        <position position="1180"/>
    </location>
    <ligand>
        <name>[4Fe-4S] cluster</name>
        <dbReference type="ChEBI" id="CHEBI:49883"/>
    </ligand>
</feature>
<organism evidence="17 18">
    <name type="scientific">Oikeobacillus pervagus</name>
    <dbReference type="NCBI Taxonomy" id="1325931"/>
    <lineage>
        <taxon>Bacteria</taxon>
        <taxon>Bacillati</taxon>
        <taxon>Bacillota</taxon>
        <taxon>Bacilli</taxon>
        <taxon>Bacillales</taxon>
        <taxon>Bacillaceae</taxon>
        <taxon>Oikeobacillus</taxon>
    </lineage>
</organism>
<proteinExistence type="inferred from homology"/>
<keyword evidence="13 14" id="KW-0234">DNA repair</keyword>
<dbReference type="Gene3D" id="6.10.140.1030">
    <property type="match status" value="1"/>
</dbReference>
<dbReference type="GO" id="GO:0000724">
    <property type="term" value="P:double-strand break repair via homologous recombination"/>
    <property type="evidence" value="ECO:0007669"/>
    <property type="project" value="UniProtKB-UniRule"/>
</dbReference>
<keyword evidence="12 14" id="KW-0238">DNA-binding</keyword>
<gene>
    <name evidence="14" type="primary">addB</name>
    <name evidence="17" type="ORF">J2S13_001180</name>
</gene>
<feature type="binding site" evidence="14">
    <location>
        <position position="851"/>
    </location>
    <ligand>
        <name>[4Fe-4S] cluster</name>
        <dbReference type="ChEBI" id="CHEBI:49883"/>
    </ligand>
</feature>
<evidence type="ECO:0000313" key="17">
    <source>
        <dbReference type="EMBL" id="MDQ0214783.1"/>
    </source>
</evidence>
<comment type="function">
    <text evidence="14">The heterodimer acts as both an ATP-dependent DNA helicase and an ATP-dependent, dual-direction single-stranded exonuclease. Recognizes the chi site generating a DNA molecule suitable for the initiation of homologous recombination. The AddB subunit has 5' -&gt; 3' nuclease activity but not helicase activity.</text>
</comment>
<comment type="miscellaneous">
    <text evidence="14">Despite having conserved helicase domains, this subunit does not have helicase activity.</text>
</comment>
<keyword evidence="15" id="KW-0812">Transmembrane</keyword>
<evidence type="ECO:0000256" key="11">
    <source>
        <dbReference type="ARBA" id="ARBA00023014"/>
    </source>
</evidence>
<dbReference type="Pfam" id="PF21445">
    <property type="entry name" value="ADDB_N"/>
    <property type="match status" value="1"/>
</dbReference>
<evidence type="ECO:0000256" key="15">
    <source>
        <dbReference type="SAM" id="Phobius"/>
    </source>
</evidence>
<evidence type="ECO:0000256" key="6">
    <source>
        <dbReference type="ARBA" id="ARBA00022801"/>
    </source>
</evidence>
<keyword evidence="8 14" id="KW-0269">Exonuclease</keyword>
<dbReference type="GO" id="GO:0008409">
    <property type="term" value="F:5'-3' exonuclease activity"/>
    <property type="evidence" value="ECO:0007669"/>
    <property type="project" value="UniProtKB-UniRule"/>
</dbReference>
<dbReference type="Gene3D" id="3.40.50.300">
    <property type="entry name" value="P-loop containing nucleotide triphosphate hydrolases"/>
    <property type="match status" value="3"/>
</dbReference>
<accession>A0AAJ1WIX1</accession>
<keyword evidence="3 14" id="KW-0479">Metal-binding</keyword>
<reference evidence="17" key="1">
    <citation type="submission" date="2023-07" db="EMBL/GenBank/DDBJ databases">
        <title>Genomic Encyclopedia of Type Strains, Phase IV (KMG-IV): sequencing the most valuable type-strain genomes for metagenomic binning, comparative biology and taxonomic classification.</title>
        <authorList>
            <person name="Goeker M."/>
        </authorList>
    </citation>
    <scope>NUCLEOTIDE SEQUENCE</scope>
    <source>
        <strain evidence="17">DSM 23947</strain>
    </source>
</reference>
<dbReference type="FunFam" id="3.90.320.10:FF:000006">
    <property type="entry name" value="ATP-dependent helicase/deoxyribonuclease subunit B"/>
    <property type="match status" value="1"/>
</dbReference>
<dbReference type="PANTHER" id="PTHR30591:SF1">
    <property type="entry name" value="RECBCD ENZYME SUBUNIT RECC"/>
    <property type="match status" value="1"/>
</dbReference>
<comment type="cofactor">
    <cofactor evidence="14">
        <name>[4Fe-4S] cluster</name>
        <dbReference type="ChEBI" id="CHEBI:49883"/>
    </cofactor>
    <text evidence="14">Binds 1 [4Fe-4S] cluster.</text>
</comment>
<comment type="similarity">
    <text evidence="14">Belongs to the helicase family. AddB/RexB type 1 subfamily.</text>
</comment>
<comment type="cofactor">
    <cofactor evidence="14">
        <name>Mg(2+)</name>
        <dbReference type="ChEBI" id="CHEBI:18420"/>
    </cofactor>
</comment>
<evidence type="ECO:0000256" key="1">
    <source>
        <dbReference type="ARBA" id="ARBA00022485"/>
    </source>
</evidence>
<dbReference type="SUPFAM" id="SSF52540">
    <property type="entry name" value="P-loop containing nucleoside triphosphate hydrolases"/>
    <property type="match status" value="1"/>
</dbReference>
<dbReference type="Pfam" id="PF12705">
    <property type="entry name" value="PDDEXK_1"/>
    <property type="match status" value="1"/>
</dbReference>
<keyword evidence="5 14" id="KW-0227">DNA damage</keyword>
<keyword evidence="2 14" id="KW-0540">Nuclease</keyword>
<evidence type="ECO:0000256" key="5">
    <source>
        <dbReference type="ARBA" id="ARBA00022763"/>
    </source>
</evidence>
<keyword evidence="1 14" id="KW-0004">4Fe-4S</keyword>
<dbReference type="InterPro" id="IPR014140">
    <property type="entry name" value="DNA_helicase_suAddB"/>
</dbReference>
<dbReference type="Gene3D" id="3.90.320.10">
    <property type="match status" value="1"/>
</dbReference>
<keyword evidence="9 14" id="KW-0067">ATP-binding</keyword>
<keyword evidence="6 14" id="KW-0378">Hydrolase</keyword>
<evidence type="ECO:0000256" key="4">
    <source>
        <dbReference type="ARBA" id="ARBA00022741"/>
    </source>
</evidence>
<keyword evidence="4 14" id="KW-0547">Nucleotide-binding</keyword>
<feature type="transmembrane region" description="Helical" evidence="15">
    <location>
        <begin position="15"/>
        <end position="36"/>
    </location>
</feature>
<dbReference type="InterPro" id="IPR027417">
    <property type="entry name" value="P-loop_NTPase"/>
</dbReference>
<evidence type="ECO:0000256" key="10">
    <source>
        <dbReference type="ARBA" id="ARBA00023004"/>
    </source>
</evidence>
<keyword evidence="7 14" id="KW-0347">Helicase</keyword>
<comment type="caution">
    <text evidence="17">The sequence shown here is derived from an EMBL/GenBank/DDBJ whole genome shotgun (WGS) entry which is preliminary data.</text>
</comment>
<dbReference type="PANTHER" id="PTHR30591">
    <property type="entry name" value="RECBCD ENZYME SUBUNIT RECC"/>
    <property type="match status" value="1"/>
</dbReference>
<dbReference type="GO" id="GO:0005524">
    <property type="term" value="F:ATP binding"/>
    <property type="evidence" value="ECO:0007669"/>
    <property type="project" value="UniProtKB-UniRule"/>
</dbReference>
<dbReference type="InterPro" id="IPR049035">
    <property type="entry name" value="ADDB_N"/>
</dbReference>
<dbReference type="HAMAP" id="MF_01452">
    <property type="entry name" value="AddB_type1"/>
    <property type="match status" value="1"/>
</dbReference>
<evidence type="ECO:0000256" key="9">
    <source>
        <dbReference type="ARBA" id="ARBA00022840"/>
    </source>
</evidence>
<dbReference type="GO" id="GO:0046872">
    <property type="term" value="F:metal ion binding"/>
    <property type="evidence" value="ECO:0007669"/>
    <property type="project" value="UniProtKB-KW"/>
</dbReference>
<feature type="binding site" evidence="14">
    <location>
        <position position="1174"/>
    </location>
    <ligand>
        <name>[4Fe-4S] cluster</name>
        <dbReference type="ChEBI" id="CHEBI:49883"/>
    </ligand>
</feature>
<dbReference type="NCBIfam" id="TIGR02773">
    <property type="entry name" value="addB_Gpos"/>
    <property type="match status" value="1"/>
</dbReference>
<dbReference type="InterPro" id="IPR011604">
    <property type="entry name" value="PDDEXK-like_dom_sf"/>
</dbReference>
<evidence type="ECO:0000256" key="12">
    <source>
        <dbReference type="ARBA" id="ARBA00023125"/>
    </source>
</evidence>
<evidence type="ECO:0000259" key="16">
    <source>
        <dbReference type="PROSITE" id="PS51217"/>
    </source>
</evidence>